<dbReference type="InterPro" id="IPR002528">
    <property type="entry name" value="MATE_fam"/>
</dbReference>
<reference evidence="7 8" key="1">
    <citation type="submission" date="2023-09" db="EMBL/GenBank/DDBJ databases">
        <authorList>
            <person name="Rey-Velasco X."/>
        </authorList>
    </citation>
    <scope>NUCLEOTIDE SEQUENCE [LARGE SCALE GENOMIC DNA]</scope>
    <source>
        <strain evidence="7 8">W242</strain>
    </source>
</reference>
<gene>
    <name evidence="7" type="ORF">RM538_06110</name>
</gene>
<accession>A0ABU2YCP6</accession>
<feature type="transmembrane region" description="Helical" evidence="6">
    <location>
        <begin position="255"/>
        <end position="282"/>
    </location>
</feature>
<evidence type="ECO:0000313" key="7">
    <source>
        <dbReference type="EMBL" id="MDT0555570.1"/>
    </source>
</evidence>
<evidence type="ECO:0000256" key="2">
    <source>
        <dbReference type="ARBA" id="ARBA00022475"/>
    </source>
</evidence>
<dbReference type="RefSeq" id="WP_311332520.1">
    <property type="nucleotide sequence ID" value="NZ_JAVRHZ010000002.1"/>
</dbReference>
<protein>
    <submittedName>
        <fullName evidence="7">Flippase</fullName>
    </submittedName>
</protein>
<keyword evidence="2" id="KW-1003">Cell membrane</keyword>
<feature type="transmembrane region" description="Helical" evidence="6">
    <location>
        <begin position="390"/>
        <end position="413"/>
    </location>
</feature>
<keyword evidence="3 6" id="KW-0812">Transmembrane</keyword>
<feature type="transmembrane region" description="Helical" evidence="6">
    <location>
        <begin position="179"/>
        <end position="202"/>
    </location>
</feature>
<name>A0ABU2YCP6_9FLAO</name>
<feature type="transmembrane region" description="Helical" evidence="6">
    <location>
        <begin position="50"/>
        <end position="71"/>
    </location>
</feature>
<organism evidence="7 8">
    <name type="scientific">Patiriisocius hiemis</name>
    <dbReference type="NCBI Taxonomy" id="3075604"/>
    <lineage>
        <taxon>Bacteria</taxon>
        <taxon>Pseudomonadati</taxon>
        <taxon>Bacteroidota</taxon>
        <taxon>Flavobacteriia</taxon>
        <taxon>Flavobacteriales</taxon>
        <taxon>Flavobacteriaceae</taxon>
        <taxon>Patiriisocius</taxon>
    </lineage>
</organism>
<feature type="transmembrane region" description="Helical" evidence="6">
    <location>
        <begin position="83"/>
        <end position="105"/>
    </location>
</feature>
<feature type="transmembrane region" description="Helical" evidence="6">
    <location>
        <begin position="223"/>
        <end position="243"/>
    </location>
</feature>
<proteinExistence type="predicted"/>
<evidence type="ECO:0000256" key="5">
    <source>
        <dbReference type="ARBA" id="ARBA00023136"/>
    </source>
</evidence>
<evidence type="ECO:0000256" key="6">
    <source>
        <dbReference type="SAM" id="Phobius"/>
    </source>
</evidence>
<evidence type="ECO:0000256" key="1">
    <source>
        <dbReference type="ARBA" id="ARBA00004651"/>
    </source>
</evidence>
<keyword evidence="8" id="KW-1185">Reference proteome</keyword>
<dbReference type="EMBL" id="JAVRHZ010000002">
    <property type="protein sequence ID" value="MDT0555570.1"/>
    <property type="molecule type" value="Genomic_DNA"/>
</dbReference>
<keyword evidence="5 6" id="KW-0472">Membrane</keyword>
<evidence type="ECO:0000256" key="4">
    <source>
        <dbReference type="ARBA" id="ARBA00022989"/>
    </source>
</evidence>
<feature type="transmembrane region" description="Helical" evidence="6">
    <location>
        <begin position="157"/>
        <end position="173"/>
    </location>
</feature>
<dbReference type="Pfam" id="PF01554">
    <property type="entry name" value="MatE"/>
    <property type="match status" value="1"/>
</dbReference>
<comment type="caution">
    <text evidence="7">The sequence shown here is derived from an EMBL/GenBank/DDBJ whole genome shotgun (WGS) entry which is preliminary data.</text>
</comment>
<feature type="transmembrane region" description="Helical" evidence="6">
    <location>
        <begin position="335"/>
        <end position="357"/>
    </location>
</feature>
<comment type="subcellular location">
    <subcellularLocation>
        <location evidence="1">Cell membrane</location>
        <topology evidence="1">Multi-pass membrane protein</topology>
    </subcellularLocation>
</comment>
<sequence>MKNTLISSSIRVLALRVGGMFLFFICTLVITNNFDAAIVGEYDFSRALLLFLGAVVLFGMHQAIIYYSGFLKSKNNLSSIKPVYIKMVVVMFIIAVALIVIAQWVKTSSVLSYFDVEFNNTASKTVLTLFFYSITLLNIDVYRALNKIILSEFYRNIIRYLPFLIGVIILYYTNNPEYLIDIFLLNFLFIGVLSTVIVFFFFSRLPQVANKITISFKEIVKRSGPMAISSMSFLLMQSVDVLMLTKFTTYEDVAYYAVTVKLTMVIAIVLSSVNAVIAPDISHLFSASKKEALRRRVQQGTKLIFVLTFPLIIVLALGSGIILKLFGEGYDVAKPALLILLIGQTINALCGSVGTYLNMTGKQVTLQTILVSALAINIVLNYVLIPVYGIVGAAIATSSSMIIWNIIAVIYVYKKDNLKTFLSL</sequence>
<evidence type="ECO:0000256" key="3">
    <source>
        <dbReference type="ARBA" id="ARBA00022692"/>
    </source>
</evidence>
<dbReference type="PANTHER" id="PTHR30250">
    <property type="entry name" value="PST FAMILY PREDICTED COLANIC ACID TRANSPORTER"/>
    <property type="match status" value="1"/>
</dbReference>
<feature type="transmembrane region" description="Helical" evidence="6">
    <location>
        <begin position="12"/>
        <end position="30"/>
    </location>
</feature>
<feature type="transmembrane region" description="Helical" evidence="6">
    <location>
        <begin position="364"/>
        <end position="384"/>
    </location>
</feature>
<dbReference type="Proteomes" id="UP001254488">
    <property type="component" value="Unassembled WGS sequence"/>
</dbReference>
<dbReference type="CDD" id="cd13128">
    <property type="entry name" value="MATE_Wzx_like"/>
    <property type="match status" value="1"/>
</dbReference>
<evidence type="ECO:0000313" key="8">
    <source>
        <dbReference type="Proteomes" id="UP001254488"/>
    </source>
</evidence>
<keyword evidence="4 6" id="KW-1133">Transmembrane helix</keyword>
<feature type="transmembrane region" description="Helical" evidence="6">
    <location>
        <begin position="125"/>
        <end position="145"/>
    </location>
</feature>
<feature type="transmembrane region" description="Helical" evidence="6">
    <location>
        <begin position="303"/>
        <end position="323"/>
    </location>
</feature>
<dbReference type="InterPro" id="IPR050833">
    <property type="entry name" value="Poly_Biosynth_Transport"/>
</dbReference>
<dbReference type="PANTHER" id="PTHR30250:SF11">
    <property type="entry name" value="O-ANTIGEN TRANSPORTER-RELATED"/>
    <property type="match status" value="1"/>
</dbReference>